<proteinExistence type="predicted"/>
<dbReference type="PANTHER" id="PTHR47074">
    <property type="entry name" value="BNAC02G40300D PROTEIN"/>
    <property type="match status" value="1"/>
</dbReference>
<organism evidence="2 3">
    <name type="scientific">Hordeum vulgare subsp. vulgare</name>
    <name type="common">Domesticated barley</name>
    <dbReference type="NCBI Taxonomy" id="112509"/>
    <lineage>
        <taxon>Eukaryota</taxon>
        <taxon>Viridiplantae</taxon>
        <taxon>Streptophyta</taxon>
        <taxon>Embryophyta</taxon>
        <taxon>Tracheophyta</taxon>
        <taxon>Spermatophyta</taxon>
        <taxon>Magnoliopsida</taxon>
        <taxon>Liliopsida</taxon>
        <taxon>Poales</taxon>
        <taxon>Poaceae</taxon>
        <taxon>BOP clade</taxon>
        <taxon>Pooideae</taxon>
        <taxon>Triticodae</taxon>
        <taxon>Triticeae</taxon>
        <taxon>Hordeinae</taxon>
        <taxon>Hordeum</taxon>
    </lineage>
</organism>
<feature type="domain" description="RNase H type-1" evidence="1">
    <location>
        <begin position="13"/>
        <end position="111"/>
    </location>
</feature>
<dbReference type="InterPro" id="IPR002156">
    <property type="entry name" value="RNaseH_domain"/>
</dbReference>
<dbReference type="AlphaFoldDB" id="A0A8I6WHY6"/>
<dbReference type="Gene3D" id="3.30.420.10">
    <property type="entry name" value="Ribonuclease H-like superfamily/Ribonuclease H"/>
    <property type="match status" value="1"/>
</dbReference>
<dbReference type="InterPro" id="IPR052929">
    <property type="entry name" value="RNase_H-like_EbsB-rel"/>
</dbReference>
<evidence type="ECO:0000313" key="2">
    <source>
        <dbReference type="EnsemblPlants" id="HORVU.MOREX.r3.2HG0128090.1.CDS1"/>
    </source>
</evidence>
<evidence type="ECO:0000259" key="1">
    <source>
        <dbReference type="Pfam" id="PF13456"/>
    </source>
</evidence>
<evidence type="ECO:0000313" key="3">
    <source>
        <dbReference type="Proteomes" id="UP000011116"/>
    </source>
</evidence>
<name>A0A8I6WHY6_HORVV</name>
<dbReference type="PANTHER" id="PTHR47074:SF11">
    <property type="entry name" value="REVERSE TRANSCRIPTASE-LIKE PROTEIN"/>
    <property type="match status" value="1"/>
</dbReference>
<dbReference type="InterPro" id="IPR012337">
    <property type="entry name" value="RNaseH-like_sf"/>
</dbReference>
<reference evidence="3" key="1">
    <citation type="journal article" date="2012" name="Nature">
        <title>A physical, genetic and functional sequence assembly of the barley genome.</title>
        <authorList>
            <consortium name="The International Barley Genome Sequencing Consortium"/>
            <person name="Mayer K.F."/>
            <person name="Waugh R."/>
            <person name="Brown J.W."/>
            <person name="Schulman A."/>
            <person name="Langridge P."/>
            <person name="Platzer M."/>
            <person name="Fincher G.B."/>
            <person name="Muehlbauer G.J."/>
            <person name="Sato K."/>
            <person name="Close T.J."/>
            <person name="Wise R.P."/>
            <person name="Stein N."/>
        </authorList>
    </citation>
    <scope>NUCLEOTIDE SEQUENCE [LARGE SCALE GENOMIC DNA]</scope>
    <source>
        <strain evidence="3">cv. Morex</strain>
    </source>
</reference>
<dbReference type="Gramene" id="HORVU.MOREX.r2.2HG0105630.1">
    <property type="protein sequence ID" value="HORVU.MOREX.r2.2HG0105630.1.CDS.1"/>
    <property type="gene ID" value="HORVU.MOREX.r2.2HG0105630"/>
</dbReference>
<dbReference type="InterPro" id="IPR044730">
    <property type="entry name" value="RNase_H-like_dom_plant"/>
</dbReference>
<keyword evidence="3" id="KW-1185">Reference proteome</keyword>
<dbReference type="SMR" id="A0A8I6WHY6"/>
<reference evidence="2" key="3">
    <citation type="submission" date="2022-01" db="UniProtKB">
        <authorList>
            <consortium name="EnsemblPlants"/>
        </authorList>
    </citation>
    <scope>IDENTIFICATION</scope>
    <source>
        <strain evidence="2">subsp. vulgare</strain>
    </source>
</reference>
<dbReference type="GO" id="GO:0003676">
    <property type="term" value="F:nucleic acid binding"/>
    <property type="evidence" value="ECO:0007669"/>
    <property type="project" value="InterPro"/>
</dbReference>
<dbReference type="SUPFAM" id="SSF53098">
    <property type="entry name" value="Ribonuclease H-like"/>
    <property type="match status" value="1"/>
</dbReference>
<dbReference type="GO" id="GO:0004523">
    <property type="term" value="F:RNA-DNA hybrid ribonuclease activity"/>
    <property type="evidence" value="ECO:0007669"/>
    <property type="project" value="InterPro"/>
</dbReference>
<dbReference type="Proteomes" id="UP000011116">
    <property type="component" value="Chromosome 2H"/>
</dbReference>
<dbReference type="InterPro" id="IPR036397">
    <property type="entry name" value="RNaseH_sf"/>
</dbReference>
<dbReference type="Pfam" id="PF13456">
    <property type="entry name" value="RVT_3"/>
    <property type="match status" value="1"/>
</dbReference>
<reference evidence="2" key="2">
    <citation type="submission" date="2020-10" db="EMBL/GenBank/DDBJ databases">
        <authorList>
            <person name="Scholz U."/>
            <person name="Mascher M."/>
            <person name="Fiebig A."/>
        </authorList>
    </citation>
    <scope>NUCLEOTIDE SEQUENCE [LARGE SCALE GENOMIC DNA]</scope>
    <source>
        <strain evidence="2">cv. Morex</strain>
    </source>
</reference>
<dbReference type="Gramene" id="HORVU.MOREX.r3.2HG0128090.1">
    <property type="protein sequence ID" value="HORVU.MOREX.r3.2HG0128090.1.CDS1"/>
    <property type="gene ID" value="HORVU.MOREX.r3.2HG0128090"/>
</dbReference>
<dbReference type="EnsemblPlants" id="HORVU.MOREX.r3.2HG0128090.1">
    <property type="protein sequence ID" value="HORVU.MOREX.r3.2HG0128090.1.CDS1"/>
    <property type="gene ID" value="HORVU.MOREX.r3.2HG0128090"/>
</dbReference>
<accession>A0A8I6WHY6</accession>
<dbReference type="CDD" id="cd06222">
    <property type="entry name" value="RNase_H_like"/>
    <property type="match status" value="1"/>
</dbReference>
<protein>
    <recommendedName>
        <fullName evidence="1">RNase H type-1 domain-containing protein</fullName>
    </recommendedName>
</protein>
<sequence length="119" mass="13019">MLVSSPNGILKINIDGAFHESTSSDGWGFTVRNDSGVVMAAGVGNLEYVSNVLHAEALAMLYGVSTTMQMRCNHVIFETDSMVLKQVISNEEYHLSTLGVVFQVISNQENFNDCQGRVM</sequence>